<gene>
    <name evidence="1" type="ORF">DI526_21235</name>
</gene>
<proteinExistence type="predicted"/>
<dbReference type="EMBL" id="QFQZ01000108">
    <property type="protein sequence ID" value="PZR30901.1"/>
    <property type="molecule type" value="Genomic_DNA"/>
</dbReference>
<dbReference type="SUPFAM" id="SSF52402">
    <property type="entry name" value="Adenine nucleotide alpha hydrolases-like"/>
    <property type="match status" value="1"/>
</dbReference>
<dbReference type="Proteomes" id="UP000249393">
    <property type="component" value="Unassembled WGS sequence"/>
</dbReference>
<organism evidence="1 2">
    <name type="scientific">Caulobacter segnis</name>
    <dbReference type="NCBI Taxonomy" id="88688"/>
    <lineage>
        <taxon>Bacteria</taxon>
        <taxon>Pseudomonadati</taxon>
        <taxon>Pseudomonadota</taxon>
        <taxon>Alphaproteobacteria</taxon>
        <taxon>Caulobacterales</taxon>
        <taxon>Caulobacteraceae</taxon>
        <taxon>Caulobacter</taxon>
    </lineage>
</organism>
<dbReference type="RefSeq" id="WP_304282483.1">
    <property type="nucleotide sequence ID" value="NZ_QFQZ01000108.1"/>
</dbReference>
<evidence type="ECO:0000313" key="2">
    <source>
        <dbReference type="Proteomes" id="UP000249393"/>
    </source>
</evidence>
<accession>A0A2W5X2W2</accession>
<protein>
    <recommendedName>
        <fullName evidence="3">UspA domain-containing protein</fullName>
    </recommendedName>
</protein>
<evidence type="ECO:0008006" key="3">
    <source>
        <dbReference type="Google" id="ProtNLM"/>
    </source>
</evidence>
<reference evidence="1 2" key="1">
    <citation type="submission" date="2017-08" db="EMBL/GenBank/DDBJ databases">
        <title>Infants hospitalized years apart are colonized by the same room-sourced microbial strains.</title>
        <authorList>
            <person name="Brooks B."/>
            <person name="Olm M.R."/>
            <person name="Firek B.A."/>
            <person name="Baker R."/>
            <person name="Thomas B.C."/>
            <person name="Morowitz M.J."/>
            <person name="Banfield J.F."/>
        </authorList>
    </citation>
    <scope>NUCLEOTIDE SEQUENCE [LARGE SCALE GENOMIC DNA]</scope>
    <source>
        <strain evidence="1">S2_003_000_R2_4</strain>
    </source>
</reference>
<dbReference type="Gene3D" id="3.40.50.12370">
    <property type="match status" value="1"/>
</dbReference>
<dbReference type="AlphaFoldDB" id="A0A2W5X2W2"/>
<comment type="caution">
    <text evidence="1">The sequence shown here is derived from an EMBL/GenBank/DDBJ whole genome shotgun (WGS) entry which is preliminary data.</text>
</comment>
<name>A0A2W5X2W2_9CAUL</name>
<evidence type="ECO:0000313" key="1">
    <source>
        <dbReference type="EMBL" id="PZR30901.1"/>
    </source>
</evidence>
<sequence>MSQARPRVTALIDRSAYGVSVGEHAAWLAERIDAALQLRHVRETHETVEDAKALLSQAFERLADQGAASPDLSLVEGGVLAGAISAEAAVLVMGKRGEGSAEGRTALGRHVELVLRALDIPVCLASQLFLPIHRVLAVTDADPQRHAALDLLAAGHGLDNLAIDLIVVAGAHEDPEAKLSLARGMLDGRATSFAVQTEDIGSAIWRYLDERPADLIIISRAVLLGGGVNALAASAESLWAARASVLVC</sequence>